<keyword evidence="1" id="KW-1133">Transmembrane helix</keyword>
<feature type="transmembrane region" description="Helical" evidence="1">
    <location>
        <begin position="31"/>
        <end position="48"/>
    </location>
</feature>
<dbReference type="EMBL" id="JAUSUT010000001">
    <property type="protein sequence ID" value="MDQ0379041.1"/>
    <property type="molecule type" value="Genomic_DNA"/>
</dbReference>
<keyword evidence="1" id="KW-0472">Membrane</keyword>
<feature type="transmembrane region" description="Helical" evidence="1">
    <location>
        <begin position="7"/>
        <end position="25"/>
    </location>
</feature>
<accession>A0ABU0EVP8</accession>
<dbReference type="Proteomes" id="UP001229651">
    <property type="component" value="Unassembled WGS sequence"/>
</dbReference>
<protein>
    <submittedName>
        <fullName evidence="2">Ca2+/H+ antiporter</fullName>
    </submittedName>
</protein>
<keyword evidence="3" id="KW-1185">Reference proteome</keyword>
<dbReference type="InterPro" id="IPR052946">
    <property type="entry name" value="Alkaline_pH_Ca-Antiporter"/>
</dbReference>
<dbReference type="PANTHER" id="PTHR37958:SF1">
    <property type="entry name" value="SODIUM-POTASSIUM_PROTON ANTIPORTER CHAA"/>
    <property type="match status" value="1"/>
</dbReference>
<name>A0ABU0EVP8_9PSEU</name>
<organism evidence="2 3">
    <name type="scientific">Amycolatopsis thermophila</name>
    <dbReference type="NCBI Taxonomy" id="206084"/>
    <lineage>
        <taxon>Bacteria</taxon>
        <taxon>Bacillati</taxon>
        <taxon>Actinomycetota</taxon>
        <taxon>Actinomycetes</taxon>
        <taxon>Pseudonocardiales</taxon>
        <taxon>Pseudonocardiaceae</taxon>
        <taxon>Amycolatopsis</taxon>
    </lineage>
</organism>
<sequence>MLGLGRTHLVLLALTVVTGVLTVVPGRATPLQGGVHLALLAAFIFLAINP</sequence>
<dbReference type="PANTHER" id="PTHR37958">
    <property type="entry name" value="SODIUM-POTASSIUM/PROTON ANTIPORTER CHAA"/>
    <property type="match status" value="1"/>
</dbReference>
<comment type="caution">
    <text evidence="2">The sequence shown here is derived from an EMBL/GenBank/DDBJ whole genome shotgun (WGS) entry which is preliminary data.</text>
</comment>
<keyword evidence="1" id="KW-0812">Transmembrane</keyword>
<evidence type="ECO:0000313" key="3">
    <source>
        <dbReference type="Proteomes" id="UP001229651"/>
    </source>
</evidence>
<evidence type="ECO:0000313" key="2">
    <source>
        <dbReference type="EMBL" id="MDQ0379041.1"/>
    </source>
</evidence>
<proteinExistence type="predicted"/>
<evidence type="ECO:0000256" key="1">
    <source>
        <dbReference type="SAM" id="Phobius"/>
    </source>
</evidence>
<reference evidence="2 3" key="1">
    <citation type="submission" date="2023-07" db="EMBL/GenBank/DDBJ databases">
        <title>Sequencing the genomes of 1000 actinobacteria strains.</title>
        <authorList>
            <person name="Klenk H.-P."/>
        </authorList>
    </citation>
    <scope>NUCLEOTIDE SEQUENCE [LARGE SCALE GENOMIC DNA]</scope>
    <source>
        <strain evidence="2 3">DSM 45805</strain>
    </source>
</reference>
<gene>
    <name evidence="2" type="ORF">FB470_003035</name>
</gene>